<name>A0A7C8ZW70_OPUST</name>
<dbReference type="EMBL" id="GISG01175114">
    <property type="protein sequence ID" value="MBA4652576.1"/>
    <property type="molecule type" value="Transcribed_RNA"/>
</dbReference>
<organism evidence="2">
    <name type="scientific">Opuntia streptacantha</name>
    <name type="common">Prickly pear cactus</name>
    <name type="synonym">Opuntia cardona</name>
    <dbReference type="NCBI Taxonomy" id="393608"/>
    <lineage>
        <taxon>Eukaryota</taxon>
        <taxon>Viridiplantae</taxon>
        <taxon>Streptophyta</taxon>
        <taxon>Embryophyta</taxon>
        <taxon>Tracheophyta</taxon>
        <taxon>Spermatophyta</taxon>
        <taxon>Magnoliopsida</taxon>
        <taxon>eudicotyledons</taxon>
        <taxon>Gunneridae</taxon>
        <taxon>Pentapetalae</taxon>
        <taxon>Caryophyllales</taxon>
        <taxon>Cactineae</taxon>
        <taxon>Cactaceae</taxon>
        <taxon>Opuntioideae</taxon>
        <taxon>Opuntia</taxon>
    </lineage>
</organism>
<keyword evidence="1" id="KW-0472">Membrane</keyword>
<dbReference type="AlphaFoldDB" id="A0A7C8ZW70"/>
<feature type="transmembrane region" description="Helical" evidence="1">
    <location>
        <begin position="21"/>
        <end position="44"/>
    </location>
</feature>
<reference evidence="2" key="2">
    <citation type="submission" date="2020-07" db="EMBL/GenBank/DDBJ databases">
        <authorList>
            <person name="Vera ALvarez R."/>
            <person name="Arias-Moreno D.M."/>
            <person name="Jimenez-Jacinto V."/>
            <person name="Jimenez-Bremont J.F."/>
            <person name="Swaminathan K."/>
            <person name="Moose S.P."/>
            <person name="Guerrero-Gonzalez M.L."/>
            <person name="Marino-Ramirez L."/>
            <person name="Landsman D."/>
            <person name="Rodriguez-Kessler M."/>
            <person name="Delgado-Sanchez P."/>
        </authorList>
    </citation>
    <scope>NUCLEOTIDE SEQUENCE</scope>
    <source>
        <tissue evidence="2">Cladode</tissue>
    </source>
</reference>
<evidence type="ECO:0000256" key="1">
    <source>
        <dbReference type="SAM" id="Phobius"/>
    </source>
</evidence>
<keyword evidence="1" id="KW-0812">Transmembrane</keyword>
<protein>
    <submittedName>
        <fullName evidence="2">Uncharacterized protein</fullName>
    </submittedName>
</protein>
<keyword evidence="1" id="KW-1133">Transmembrane helix</keyword>
<sequence length="120" mass="13883">MIRFMAFKSFSYLPFHIMFEHAMLLIIMFKIQINLIINIIVSYVQLPTENPNAFLIIKIHLFHYEMTSHNFSLIVKLVSTNGTRASTLLIIGESCKDQGRGINILSTHYRFSVVSPNSYQ</sequence>
<proteinExistence type="predicted"/>
<accession>A0A7C8ZW70</accession>
<evidence type="ECO:0000313" key="2">
    <source>
        <dbReference type="EMBL" id="MBA4652576.1"/>
    </source>
</evidence>
<reference evidence="2" key="1">
    <citation type="journal article" date="2013" name="J. Plant Res.">
        <title>Effect of fungi and light on seed germination of three Opuntia species from semiarid lands of central Mexico.</title>
        <authorList>
            <person name="Delgado-Sanchez P."/>
            <person name="Jimenez-Bremont J.F."/>
            <person name="Guerrero-Gonzalez Mde L."/>
            <person name="Flores J."/>
        </authorList>
    </citation>
    <scope>NUCLEOTIDE SEQUENCE</scope>
    <source>
        <tissue evidence="2">Cladode</tissue>
    </source>
</reference>